<protein>
    <submittedName>
        <fullName evidence="1">Uncharacterized protein</fullName>
    </submittedName>
</protein>
<dbReference type="HOGENOM" id="CLU_009152_1_0_10"/>
<proteinExistence type="predicted"/>
<dbReference type="eggNOG" id="COG1916">
    <property type="taxonomic scope" value="Bacteria"/>
</dbReference>
<dbReference type="EMBL" id="CP002831">
    <property type="protein sequence ID" value="AFC26496.1"/>
    <property type="molecule type" value="Genomic_DNA"/>
</dbReference>
<organism evidence="1 2">
    <name type="scientific">Saprospira grandis (strain Lewin)</name>
    <dbReference type="NCBI Taxonomy" id="984262"/>
    <lineage>
        <taxon>Bacteria</taxon>
        <taxon>Pseudomonadati</taxon>
        <taxon>Bacteroidota</taxon>
        <taxon>Saprospiria</taxon>
        <taxon>Saprospirales</taxon>
        <taxon>Saprospiraceae</taxon>
        <taxon>Saprospira</taxon>
    </lineage>
</organism>
<dbReference type="InterPro" id="IPR050458">
    <property type="entry name" value="LolB"/>
</dbReference>
<dbReference type="STRING" id="984262.SGRA_3780"/>
<keyword evidence="2" id="KW-1185">Reference proteome</keyword>
<gene>
    <name evidence="1" type="ordered locus">SGRA_3780</name>
</gene>
<reference evidence="1 2" key="1">
    <citation type="journal article" date="2012" name="Stand. Genomic Sci.">
        <title>Complete genome sequencing and analysis of Saprospira grandis str. Lewin, a predatory marine bacterium.</title>
        <authorList>
            <person name="Saw J.H."/>
            <person name="Yuryev A."/>
            <person name="Kanbe M."/>
            <person name="Hou S."/>
            <person name="Young A.G."/>
            <person name="Aizawa S."/>
            <person name="Alam M."/>
        </authorList>
    </citation>
    <scope>NUCLEOTIDE SEQUENCE [LARGE SCALE GENOMIC DNA]</scope>
    <source>
        <strain evidence="1 2">Lewin</strain>
    </source>
</reference>
<dbReference type="RefSeq" id="WP_015694083.1">
    <property type="nucleotide sequence ID" value="NC_016940.1"/>
</dbReference>
<dbReference type="OrthoDB" id="9768066at2"/>
<dbReference type="KEGG" id="sgn:SGRA_3780"/>
<accession>H6L8D2</accession>
<name>H6L8D2_SAPGL</name>
<evidence type="ECO:0000313" key="2">
    <source>
        <dbReference type="Proteomes" id="UP000007519"/>
    </source>
</evidence>
<dbReference type="AlphaFoldDB" id="H6L8D2"/>
<dbReference type="PANTHER" id="PTHR30634:SF14">
    <property type="match status" value="1"/>
</dbReference>
<evidence type="ECO:0000313" key="1">
    <source>
        <dbReference type="EMBL" id="AFC26496.1"/>
    </source>
</evidence>
<dbReference type="PANTHER" id="PTHR30634">
    <property type="entry name" value="OUTER MEMBRANE LOLAB LIPOPROTEIN INSERTION APPARATUS"/>
    <property type="match status" value="1"/>
</dbReference>
<dbReference type="Pfam" id="PF18934">
    <property type="entry name" value="DUF5682"/>
    <property type="match status" value="1"/>
</dbReference>
<sequence>MDLQLLGIRHHGPGSARALAAFLESYQPELILLEGVEDADALLPYLDREDMQPPLAQLIYNPKNLQQAVYYPFAAFSPEWQAMRYAQAQNIPLWHFDLPQSIRFGLQTTEASALEQAAEELEAPALENQSINQDEIRKDPLGYMAKLAGYEDSERWWEVHFEQYDGEPAALFAQILSLMQELRKDMPHQPTANGIIEALREAYMRKTLRQAKRRQFKKVVVVCGAWHTPALDLSAFSEKADNALLRGLPKVKTAASWIPWSYERLSREAGYGAGIVSPAWYSLLFENREEAVLRWMSRAAQLFRAEGLSASPAQVIDAIRLAQATAHLRGQMLPGIQELFEAAQTLFTQGETEALALLRKRLIVGEAFGEVSADIPSLPLQEDIDRQIKSLKLKKYRQSSEALWLKATKSRPRGGLDLRNEFDREQSRFLHRLCLIGLPWGQEEAQTGREKSSRNEYWQLKWQADFALHIIEANTYGNTLLLAAEQMSLAKAKEMQRLEDLSNLLELVLKAHLPELMQQLLAEFQHRAALTKDVLMLMDALPPLVQVLRYGDVRQTDLSTLGQLVEQLLARVVVALPRAATALDEEASAAFFKAIIKLHQAVVLLNEEEQLALWQSALLQLGEQKGLRANLQGLALRLLFDQKVLPLEQLAAKMSLALSLGQERAAAAAWIEGFLYGSGLLLIHNQSLWLILDQWLSALPARQFQELLPLLRRSFSQFSRSERQKMLQLAKHPPKAEGSASKESRLEAWPEELEKALLPFLQNILA</sequence>
<dbReference type="InterPro" id="IPR043737">
    <property type="entry name" value="DUF5682"/>
</dbReference>
<dbReference type="Proteomes" id="UP000007519">
    <property type="component" value="Chromosome"/>
</dbReference>